<keyword evidence="3" id="KW-1185">Reference proteome</keyword>
<organism evidence="2 3">
    <name type="scientific">Iphiclides podalirius</name>
    <name type="common">scarce swallowtail</name>
    <dbReference type="NCBI Taxonomy" id="110791"/>
    <lineage>
        <taxon>Eukaryota</taxon>
        <taxon>Metazoa</taxon>
        <taxon>Ecdysozoa</taxon>
        <taxon>Arthropoda</taxon>
        <taxon>Hexapoda</taxon>
        <taxon>Insecta</taxon>
        <taxon>Pterygota</taxon>
        <taxon>Neoptera</taxon>
        <taxon>Endopterygota</taxon>
        <taxon>Lepidoptera</taxon>
        <taxon>Glossata</taxon>
        <taxon>Ditrysia</taxon>
        <taxon>Papilionoidea</taxon>
        <taxon>Papilionidae</taxon>
        <taxon>Papilioninae</taxon>
        <taxon>Iphiclides</taxon>
    </lineage>
</organism>
<dbReference type="EMBL" id="OW152840">
    <property type="protein sequence ID" value="CAH2061678.1"/>
    <property type="molecule type" value="Genomic_DNA"/>
</dbReference>
<feature type="compositionally biased region" description="Basic and acidic residues" evidence="1">
    <location>
        <begin position="133"/>
        <end position="145"/>
    </location>
</feature>
<feature type="compositionally biased region" description="Pro residues" evidence="1">
    <location>
        <begin position="27"/>
        <end position="50"/>
    </location>
</feature>
<sequence length="145" mass="15727">MRISLEAAAKRRAQLRLGAAPGRSRRPLPPLSPPPHPAPLPPARAPPRGAPPAGARARPAAPRHLLMRRAAGGDPPRTSRPRPRHDRGTTTTRPRRLPASARAASGGRAHPDAALARPTERLTRGRSTAPRLGWRDRSLMERKLF</sequence>
<protein>
    <submittedName>
        <fullName evidence="2">Uncharacterized protein</fullName>
    </submittedName>
</protein>
<evidence type="ECO:0000313" key="2">
    <source>
        <dbReference type="EMBL" id="CAH2061678.1"/>
    </source>
</evidence>
<proteinExistence type="predicted"/>
<accession>A0ABN8IP42</accession>
<dbReference type="Proteomes" id="UP000837857">
    <property type="component" value="Chromosome 28"/>
</dbReference>
<feature type="non-terminal residue" evidence="2">
    <location>
        <position position="145"/>
    </location>
</feature>
<feature type="compositionally biased region" description="Low complexity" evidence="1">
    <location>
        <begin position="51"/>
        <end position="70"/>
    </location>
</feature>
<name>A0ABN8IP42_9NEOP</name>
<reference evidence="2" key="1">
    <citation type="submission" date="2022-03" db="EMBL/GenBank/DDBJ databases">
        <authorList>
            <person name="Martin H S."/>
        </authorList>
    </citation>
    <scope>NUCLEOTIDE SEQUENCE</scope>
</reference>
<gene>
    <name evidence="2" type="ORF">IPOD504_LOCUS11361</name>
</gene>
<evidence type="ECO:0000313" key="3">
    <source>
        <dbReference type="Proteomes" id="UP000837857"/>
    </source>
</evidence>
<feature type="compositionally biased region" description="Low complexity" evidence="1">
    <location>
        <begin position="89"/>
        <end position="108"/>
    </location>
</feature>
<evidence type="ECO:0000256" key="1">
    <source>
        <dbReference type="SAM" id="MobiDB-lite"/>
    </source>
</evidence>
<feature type="region of interest" description="Disordered" evidence="1">
    <location>
        <begin position="1"/>
        <end position="145"/>
    </location>
</feature>